<evidence type="ECO:0000256" key="1">
    <source>
        <dbReference type="ARBA" id="ARBA00004651"/>
    </source>
</evidence>
<feature type="transmembrane region" description="Helical" evidence="8">
    <location>
        <begin position="303"/>
        <end position="320"/>
    </location>
</feature>
<sequence length="556" mass="62145">MEMKLSGDANRFVASRKLYLTIFLISFLGYMFFNQAIPITDPVESNYALTAKEMVLSADWVSPRIYGNVWFDKPVFFYWLTAMAFQLFGFSEWAARLVPAFFAAVGLVMLYWFTMKTTKPTVALLAVVIMGTSFEYIILAKLVITDMVFFVFNSAALVFFYLGYVNRAQAGRWYLAMYAGVALAVLTKGPVGALLPGLVVLLFIGVQRDWAQVKALFTPAGIFLFAALTLPWYGAMYALHGTEFIDTFFGVHNYLRATVSEHPKDNVSYYYLGVFVLSMLPWSALTIKAVLQGWQDRRSQASPLPVFLFLWIAAYFGFYSLMATKYLTYTFPILFPLAMLTAVQLERMLAQNEAAAILRWAGIPVVLLLFVYMLAAYRYLAGWEFGLTAVCLSLLLLFSVWTAKNKGAAGVFKLLCLCQLGSYIILSLFIFPAIAATRSGKDMADSMSALGEKKIGMYQFYSTSAVFYSGHTAVKLTTAAAASSRQPEALDWSSKYTMPSQDLPEFLGQPQPAASLIIVQDKQKVPFLLEAANFDYQLLTSSGGVSYYSIIKQQCR</sequence>
<dbReference type="InterPro" id="IPR038731">
    <property type="entry name" value="RgtA/B/C-like"/>
</dbReference>
<keyword evidence="5 8" id="KW-0812">Transmembrane</keyword>
<keyword evidence="2" id="KW-1003">Cell membrane</keyword>
<evidence type="ECO:0000256" key="4">
    <source>
        <dbReference type="ARBA" id="ARBA00022679"/>
    </source>
</evidence>
<keyword evidence="7 8" id="KW-0472">Membrane</keyword>
<dbReference type="Pfam" id="PF13231">
    <property type="entry name" value="PMT_2"/>
    <property type="match status" value="1"/>
</dbReference>
<dbReference type="RefSeq" id="WP_233139142.1">
    <property type="nucleotide sequence ID" value="NZ_CP146991.1"/>
</dbReference>
<feature type="transmembrane region" description="Helical" evidence="8">
    <location>
        <begin position="97"/>
        <end position="115"/>
    </location>
</feature>
<comment type="caution">
    <text evidence="10">The sequence shown here is derived from an EMBL/GenBank/DDBJ whole genome shotgun (WGS) entry which is preliminary data.</text>
</comment>
<protein>
    <submittedName>
        <fullName evidence="10">Undecaprenyl phosphate-alpha-4-amino-4-deoxy-L-arabinose arabinosyl transferase</fullName>
        <ecNumber evidence="10">2.4.2.43</ecNumber>
    </submittedName>
</protein>
<evidence type="ECO:0000259" key="9">
    <source>
        <dbReference type="Pfam" id="PF13231"/>
    </source>
</evidence>
<feature type="transmembrane region" description="Helical" evidence="8">
    <location>
        <begin position="269"/>
        <end position="291"/>
    </location>
</feature>
<feature type="transmembrane region" description="Helical" evidence="8">
    <location>
        <begin position="18"/>
        <end position="37"/>
    </location>
</feature>
<feature type="transmembrane region" description="Helical" evidence="8">
    <location>
        <begin position="216"/>
        <end position="234"/>
    </location>
</feature>
<keyword evidence="11" id="KW-1185">Reference proteome</keyword>
<feature type="transmembrane region" description="Helical" evidence="8">
    <location>
        <begin position="176"/>
        <end position="204"/>
    </location>
</feature>
<feature type="transmembrane region" description="Helical" evidence="8">
    <location>
        <begin position="121"/>
        <end position="140"/>
    </location>
</feature>
<dbReference type="InterPro" id="IPR050297">
    <property type="entry name" value="LipidA_mod_glycosyltrf_83"/>
</dbReference>
<dbReference type="Proteomes" id="UP000245702">
    <property type="component" value="Unassembled WGS sequence"/>
</dbReference>
<organism evidence="10 11">
    <name type="scientific">Sporomusa sphaeroides DSM 2875</name>
    <dbReference type="NCBI Taxonomy" id="1337886"/>
    <lineage>
        <taxon>Bacteria</taxon>
        <taxon>Bacillati</taxon>
        <taxon>Bacillota</taxon>
        <taxon>Negativicutes</taxon>
        <taxon>Selenomonadales</taxon>
        <taxon>Sporomusaceae</taxon>
        <taxon>Sporomusa</taxon>
    </lineage>
</organism>
<dbReference type="EMBL" id="FCOW01000034">
    <property type="protein sequence ID" value="CVK21405.1"/>
    <property type="molecule type" value="Genomic_DNA"/>
</dbReference>
<dbReference type="EC" id="2.4.2.43" evidence="10"/>
<gene>
    <name evidence="10" type="primary">arnT_2</name>
    <name evidence="10" type="ORF">SSPH_04092</name>
</gene>
<comment type="subcellular location">
    <subcellularLocation>
        <location evidence="1">Cell membrane</location>
        <topology evidence="1">Multi-pass membrane protein</topology>
    </subcellularLocation>
</comment>
<dbReference type="GO" id="GO:0103015">
    <property type="term" value="F:4-amino-4-deoxy-L-arabinose transferase activity"/>
    <property type="evidence" value="ECO:0007669"/>
    <property type="project" value="UniProtKB-EC"/>
</dbReference>
<evidence type="ECO:0000256" key="8">
    <source>
        <dbReference type="SAM" id="Phobius"/>
    </source>
</evidence>
<feature type="domain" description="Glycosyltransferase RgtA/B/C/D-like" evidence="9">
    <location>
        <begin position="72"/>
        <end position="232"/>
    </location>
</feature>
<feature type="transmembrane region" description="Helical" evidence="8">
    <location>
        <begin position="147"/>
        <end position="164"/>
    </location>
</feature>
<evidence type="ECO:0000256" key="7">
    <source>
        <dbReference type="ARBA" id="ARBA00023136"/>
    </source>
</evidence>
<feature type="transmembrane region" description="Helical" evidence="8">
    <location>
        <begin position="383"/>
        <end position="402"/>
    </location>
</feature>
<evidence type="ECO:0000256" key="5">
    <source>
        <dbReference type="ARBA" id="ARBA00022692"/>
    </source>
</evidence>
<feature type="transmembrane region" description="Helical" evidence="8">
    <location>
        <begin position="357"/>
        <end position="377"/>
    </location>
</feature>
<feature type="transmembrane region" description="Helical" evidence="8">
    <location>
        <begin position="414"/>
        <end position="435"/>
    </location>
</feature>
<evidence type="ECO:0000313" key="11">
    <source>
        <dbReference type="Proteomes" id="UP000245702"/>
    </source>
</evidence>
<keyword evidence="4 10" id="KW-0808">Transferase</keyword>
<accession>A0ABM9W8M0</accession>
<evidence type="ECO:0000313" key="10">
    <source>
        <dbReference type="EMBL" id="CVK21405.1"/>
    </source>
</evidence>
<reference evidence="10 11" key="1">
    <citation type="submission" date="2016-01" db="EMBL/GenBank/DDBJ databases">
        <authorList>
            <person name="Brown R."/>
        </authorList>
    </citation>
    <scope>NUCLEOTIDE SEQUENCE [LARGE SCALE GENOMIC DNA]</scope>
    <source>
        <strain evidence="10">Sporomusa sphaeroides DSM 2875</strain>
    </source>
</reference>
<evidence type="ECO:0000256" key="2">
    <source>
        <dbReference type="ARBA" id="ARBA00022475"/>
    </source>
</evidence>
<dbReference type="PANTHER" id="PTHR33908">
    <property type="entry name" value="MANNOSYLTRANSFERASE YKCB-RELATED"/>
    <property type="match status" value="1"/>
</dbReference>
<evidence type="ECO:0000256" key="3">
    <source>
        <dbReference type="ARBA" id="ARBA00022676"/>
    </source>
</evidence>
<dbReference type="PANTHER" id="PTHR33908:SF3">
    <property type="entry name" value="UNDECAPRENYL PHOSPHATE-ALPHA-4-AMINO-4-DEOXY-L-ARABINOSE ARABINOSYL TRANSFERASE"/>
    <property type="match status" value="1"/>
</dbReference>
<proteinExistence type="predicted"/>
<keyword evidence="3 10" id="KW-0328">Glycosyltransferase</keyword>
<name>A0ABM9W8M0_9FIRM</name>
<evidence type="ECO:0000256" key="6">
    <source>
        <dbReference type="ARBA" id="ARBA00022989"/>
    </source>
</evidence>
<keyword evidence="6 8" id="KW-1133">Transmembrane helix</keyword>